<keyword evidence="6 7" id="KW-0862">Zinc</keyword>
<comment type="subcellular location">
    <subcellularLocation>
        <location evidence="7">Cytoplasm</location>
    </subcellularLocation>
</comment>
<evidence type="ECO:0000256" key="7">
    <source>
        <dbReference type="HAMAP-Rule" id="MF_00009"/>
    </source>
</evidence>
<feature type="binding site" evidence="7">
    <location>
        <position position="114"/>
    </location>
    <ligand>
        <name>Zn(2+)</name>
        <dbReference type="ChEBI" id="CHEBI:29105"/>
        <note>catalytic</note>
    </ligand>
</feature>
<dbReference type="EC" id="3.1.-.-" evidence="7"/>
<evidence type="ECO:0000256" key="5">
    <source>
        <dbReference type="ARBA" id="ARBA00022801"/>
    </source>
</evidence>
<dbReference type="EMBL" id="JAAWWL010000001">
    <property type="protein sequence ID" value="NKI31222.1"/>
    <property type="molecule type" value="Genomic_DNA"/>
</dbReference>
<protein>
    <recommendedName>
        <fullName evidence="7">Endoribonuclease YbeY</fullName>
        <ecNumber evidence="7">3.1.-.-</ecNumber>
    </recommendedName>
</protein>
<name>A0ABX1GMS1_9FLAO</name>
<evidence type="ECO:0000256" key="6">
    <source>
        <dbReference type="ARBA" id="ARBA00022833"/>
    </source>
</evidence>
<keyword evidence="7" id="KW-0690">Ribosome biogenesis</keyword>
<evidence type="ECO:0000256" key="4">
    <source>
        <dbReference type="ARBA" id="ARBA00022759"/>
    </source>
</evidence>
<sequence>MNFNYETGFKLTNEPVIRDWLVKASNQHDFFIVELNFVFCDDNYLLPINREYLNHDTLTDIITFDYSEGRNISGDIFISVERVRENALDFNVDFTVEIIRVMGHGLLHLMGFGDKEEEEVALMRKKENELIELFHVEH</sequence>
<comment type="similarity">
    <text evidence="1 7">Belongs to the endoribonuclease YbeY family.</text>
</comment>
<keyword evidence="7" id="KW-0698">rRNA processing</keyword>
<dbReference type="InterPro" id="IPR023091">
    <property type="entry name" value="MetalPrtase_cat_dom_sf_prd"/>
</dbReference>
<gene>
    <name evidence="7 8" type="primary">ybeY</name>
    <name evidence="8" type="ORF">HCU67_04645</name>
</gene>
<keyword evidence="5 7" id="KW-0378">Hydrolase</keyword>
<dbReference type="Proteomes" id="UP000718451">
    <property type="component" value="Unassembled WGS sequence"/>
</dbReference>
<reference evidence="8 9" key="1">
    <citation type="submission" date="2020-04" db="EMBL/GenBank/DDBJ databases">
        <authorList>
            <person name="Yoon J."/>
        </authorList>
    </citation>
    <scope>NUCLEOTIDE SEQUENCE [LARGE SCALE GENOMIC DNA]</scope>
    <source>
        <strain evidence="8 9">DJ-13</strain>
    </source>
</reference>
<dbReference type="PANTHER" id="PTHR46986:SF1">
    <property type="entry name" value="ENDORIBONUCLEASE YBEY, CHLOROPLASTIC"/>
    <property type="match status" value="1"/>
</dbReference>
<accession>A0ABX1GMS1</accession>
<comment type="function">
    <text evidence="7">Single strand-specific metallo-endoribonuclease involved in late-stage 70S ribosome quality control and in maturation of the 3' terminus of the 16S rRNA.</text>
</comment>
<organism evidence="8 9">
    <name type="scientific">Croceivirga thetidis</name>
    <dbReference type="NCBI Taxonomy" id="2721623"/>
    <lineage>
        <taxon>Bacteria</taxon>
        <taxon>Pseudomonadati</taxon>
        <taxon>Bacteroidota</taxon>
        <taxon>Flavobacteriia</taxon>
        <taxon>Flavobacteriales</taxon>
        <taxon>Flavobacteriaceae</taxon>
        <taxon>Croceivirga</taxon>
    </lineage>
</organism>
<proteinExistence type="inferred from homology"/>
<dbReference type="NCBIfam" id="TIGR00043">
    <property type="entry name" value="rRNA maturation RNase YbeY"/>
    <property type="match status" value="1"/>
</dbReference>
<keyword evidence="3 7" id="KW-0479">Metal-binding</keyword>
<keyword evidence="4 7" id="KW-0255">Endonuclease</keyword>
<comment type="caution">
    <text evidence="8">The sequence shown here is derived from an EMBL/GenBank/DDBJ whole genome shotgun (WGS) entry which is preliminary data.</text>
</comment>
<dbReference type="Gene3D" id="3.40.390.30">
    <property type="entry name" value="Metalloproteases ('zincins'), catalytic domain"/>
    <property type="match status" value="1"/>
</dbReference>
<keyword evidence="2 7" id="KW-0540">Nuclease</keyword>
<comment type="cofactor">
    <cofactor evidence="7">
        <name>Zn(2+)</name>
        <dbReference type="ChEBI" id="CHEBI:29105"/>
    </cofactor>
    <text evidence="7">Binds 1 zinc ion.</text>
</comment>
<evidence type="ECO:0000313" key="9">
    <source>
        <dbReference type="Proteomes" id="UP000718451"/>
    </source>
</evidence>
<keyword evidence="7" id="KW-0963">Cytoplasm</keyword>
<dbReference type="InterPro" id="IPR002036">
    <property type="entry name" value="YbeY"/>
</dbReference>
<dbReference type="PROSITE" id="PS01306">
    <property type="entry name" value="UPF0054"/>
    <property type="match status" value="1"/>
</dbReference>
<dbReference type="SUPFAM" id="SSF55486">
    <property type="entry name" value="Metalloproteases ('zincins'), catalytic domain"/>
    <property type="match status" value="1"/>
</dbReference>
<evidence type="ECO:0000256" key="3">
    <source>
        <dbReference type="ARBA" id="ARBA00022723"/>
    </source>
</evidence>
<feature type="binding site" evidence="7">
    <location>
        <position position="108"/>
    </location>
    <ligand>
        <name>Zn(2+)</name>
        <dbReference type="ChEBI" id="CHEBI:29105"/>
        <note>catalytic</note>
    </ligand>
</feature>
<dbReference type="InterPro" id="IPR020549">
    <property type="entry name" value="YbeY_CS"/>
</dbReference>
<dbReference type="HAMAP" id="MF_00009">
    <property type="entry name" value="Endoribonucl_YbeY"/>
    <property type="match status" value="1"/>
</dbReference>
<evidence type="ECO:0000256" key="2">
    <source>
        <dbReference type="ARBA" id="ARBA00022722"/>
    </source>
</evidence>
<feature type="binding site" evidence="7">
    <location>
        <position position="104"/>
    </location>
    <ligand>
        <name>Zn(2+)</name>
        <dbReference type="ChEBI" id="CHEBI:29105"/>
        <note>catalytic</note>
    </ligand>
</feature>
<dbReference type="PANTHER" id="PTHR46986">
    <property type="entry name" value="ENDORIBONUCLEASE YBEY, CHLOROPLASTIC"/>
    <property type="match status" value="1"/>
</dbReference>
<evidence type="ECO:0000256" key="1">
    <source>
        <dbReference type="ARBA" id="ARBA00010875"/>
    </source>
</evidence>
<evidence type="ECO:0000313" key="8">
    <source>
        <dbReference type="EMBL" id="NKI31222.1"/>
    </source>
</evidence>
<keyword evidence="9" id="KW-1185">Reference proteome</keyword>
<dbReference type="Pfam" id="PF02130">
    <property type="entry name" value="YbeY"/>
    <property type="match status" value="1"/>
</dbReference>